<name>A0A2T4UPP6_9MICO</name>
<evidence type="ECO:0000313" key="2">
    <source>
        <dbReference type="EMBL" id="PTL71500.1"/>
    </source>
</evidence>
<evidence type="ECO:0000256" key="1">
    <source>
        <dbReference type="SAM" id="MobiDB-lite"/>
    </source>
</evidence>
<keyword evidence="3" id="KW-1185">Reference proteome</keyword>
<protein>
    <submittedName>
        <fullName evidence="2">Uncharacterized protein</fullName>
    </submittedName>
</protein>
<accession>A0A2T4UPP6</accession>
<comment type="caution">
    <text evidence="2">The sequence shown here is derived from an EMBL/GenBank/DDBJ whole genome shotgun (WGS) entry which is preliminary data.</text>
</comment>
<dbReference type="AlphaFoldDB" id="A0A2T4UPP6"/>
<dbReference type="Proteomes" id="UP000241085">
    <property type="component" value="Unassembled WGS sequence"/>
</dbReference>
<feature type="region of interest" description="Disordered" evidence="1">
    <location>
        <begin position="30"/>
        <end position="51"/>
    </location>
</feature>
<reference evidence="2 3" key="1">
    <citation type="submission" date="2018-03" db="EMBL/GenBank/DDBJ databases">
        <title>Bacteriophage NCPPB3778 and a type I-E CRISPR drive the evolution of the US Biological Select Agent, Rathayibacter toxicus.</title>
        <authorList>
            <person name="Davis E.W.II."/>
            <person name="Tabima J.F."/>
            <person name="Weisberg A.J."/>
            <person name="Dantas Lopes L."/>
            <person name="Wiseman M.S."/>
            <person name="Wiseman M.S."/>
            <person name="Pupko T."/>
            <person name="Belcher M.S."/>
            <person name="Sechler A.J."/>
            <person name="Tancos M.A."/>
            <person name="Schroeder B.K."/>
            <person name="Murray T.D."/>
            <person name="Luster D.G."/>
            <person name="Schneider W.L."/>
            <person name="Rogers E."/>
            <person name="Andreote F.D."/>
            <person name="Grunwald N.J."/>
            <person name="Putnam M.L."/>
            <person name="Chang J.H."/>
        </authorList>
    </citation>
    <scope>NUCLEOTIDE SEQUENCE [LARGE SCALE GENOMIC DNA]</scope>
    <source>
        <strain evidence="2 3">DSM 15933</strain>
    </source>
</reference>
<evidence type="ECO:0000313" key="3">
    <source>
        <dbReference type="Proteomes" id="UP000241085"/>
    </source>
</evidence>
<proteinExistence type="predicted"/>
<organism evidence="2 3">
    <name type="scientific">Rathayibacter caricis DSM 15933</name>
    <dbReference type="NCBI Taxonomy" id="1328867"/>
    <lineage>
        <taxon>Bacteria</taxon>
        <taxon>Bacillati</taxon>
        <taxon>Actinomycetota</taxon>
        <taxon>Actinomycetes</taxon>
        <taxon>Micrococcales</taxon>
        <taxon>Microbacteriaceae</taxon>
        <taxon>Rathayibacter</taxon>
    </lineage>
</organism>
<dbReference type="EMBL" id="PZPL01000001">
    <property type="protein sequence ID" value="PTL71500.1"/>
    <property type="molecule type" value="Genomic_DNA"/>
</dbReference>
<sequence length="71" mass="7633">MLAGGVGPQGRDGGVIRMKRIREILSRLLSRRRPPLPPDPFGEPGGPVVTKRTPDSVALGQLPINQVRANL</sequence>
<gene>
    <name evidence="2" type="ORF">C1I63_00585</name>
</gene>